<dbReference type="InterPro" id="IPR013320">
    <property type="entry name" value="ConA-like_dom_sf"/>
</dbReference>
<comment type="caution">
    <text evidence="2">The sequence shown here is derived from an EMBL/GenBank/DDBJ whole genome shotgun (WGS) entry which is preliminary data.</text>
</comment>
<feature type="domain" description="PASTA" evidence="1">
    <location>
        <begin position="1"/>
        <end position="62"/>
    </location>
</feature>
<name>X1F231_9ZZZZ</name>
<gene>
    <name evidence="2" type="ORF">S01H4_54674</name>
</gene>
<dbReference type="CDD" id="cd06577">
    <property type="entry name" value="PASTA_pknB"/>
    <property type="match status" value="1"/>
</dbReference>
<dbReference type="Gene3D" id="2.60.120.200">
    <property type="match status" value="1"/>
</dbReference>
<proteinExistence type="predicted"/>
<dbReference type="EMBL" id="BART01031481">
    <property type="protein sequence ID" value="GAH14878.1"/>
    <property type="molecule type" value="Genomic_DNA"/>
</dbReference>
<dbReference type="SMART" id="SM00740">
    <property type="entry name" value="PASTA"/>
    <property type="match status" value="1"/>
</dbReference>
<dbReference type="SUPFAM" id="SSF49899">
    <property type="entry name" value="Concanavalin A-like lectins/glucanases"/>
    <property type="match status" value="1"/>
</dbReference>
<dbReference type="AlphaFoldDB" id="X1F231"/>
<sequence length="154" mass="16631">MVPDVVGMTKDGAWSALDSESFEVCYTYEYSDTVEEGLVISQDPAGGRSVTGGDWWVLLTISLGPESGNGPPVPVTPDANGLLAYWKLDEIEGVIAYDSFDVNNDCILYGDPNWQPMGGMLGGALEFDGDGDYVEIPKVGDSVEFTYAMWVVQN</sequence>
<dbReference type="Gene3D" id="3.30.10.20">
    <property type="match status" value="1"/>
</dbReference>
<evidence type="ECO:0000313" key="2">
    <source>
        <dbReference type="EMBL" id="GAH14878.1"/>
    </source>
</evidence>
<evidence type="ECO:0000259" key="1">
    <source>
        <dbReference type="PROSITE" id="PS51178"/>
    </source>
</evidence>
<accession>X1F231</accession>
<protein>
    <recommendedName>
        <fullName evidence="1">PASTA domain-containing protein</fullName>
    </recommendedName>
</protein>
<dbReference type="PROSITE" id="PS51178">
    <property type="entry name" value="PASTA"/>
    <property type="match status" value="1"/>
</dbReference>
<dbReference type="Pfam" id="PF03793">
    <property type="entry name" value="PASTA"/>
    <property type="match status" value="1"/>
</dbReference>
<feature type="non-terminal residue" evidence="2">
    <location>
        <position position="154"/>
    </location>
</feature>
<dbReference type="InterPro" id="IPR005543">
    <property type="entry name" value="PASTA_dom"/>
</dbReference>
<reference evidence="2" key="1">
    <citation type="journal article" date="2014" name="Front. Microbiol.">
        <title>High frequency of phylogenetically diverse reductive dehalogenase-homologous genes in deep subseafloor sedimentary metagenomes.</title>
        <authorList>
            <person name="Kawai M."/>
            <person name="Futagami T."/>
            <person name="Toyoda A."/>
            <person name="Takaki Y."/>
            <person name="Nishi S."/>
            <person name="Hori S."/>
            <person name="Arai W."/>
            <person name="Tsubouchi T."/>
            <person name="Morono Y."/>
            <person name="Uchiyama I."/>
            <person name="Ito T."/>
            <person name="Fujiyama A."/>
            <person name="Inagaki F."/>
            <person name="Takami H."/>
        </authorList>
    </citation>
    <scope>NUCLEOTIDE SEQUENCE</scope>
    <source>
        <strain evidence="2">Expedition CK06-06</strain>
    </source>
</reference>
<organism evidence="2">
    <name type="scientific">marine sediment metagenome</name>
    <dbReference type="NCBI Taxonomy" id="412755"/>
    <lineage>
        <taxon>unclassified sequences</taxon>
        <taxon>metagenomes</taxon>
        <taxon>ecological metagenomes</taxon>
    </lineage>
</organism>